<feature type="region of interest" description="Disordered" evidence="5">
    <location>
        <begin position="1883"/>
        <end position="1916"/>
    </location>
</feature>
<feature type="domain" description="SRCR" evidence="7">
    <location>
        <begin position="516"/>
        <end position="640"/>
    </location>
</feature>
<dbReference type="Proteomes" id="UP000613740">
    <property type="component" value="Unassembled WGS sequence"/>
</dbReference>
<dbReference type="EMBL" id="JAEHOD010000008">
    <property type="protein sequence ID" value="KAG2451596.1"/>
    <property type="molecule type" value="Genomic_DNA"/>
</dbReference>
<feature type="domain" description="SRCR" evidence="7">
    <location>
        <begin position="374"/>
        <end position="500"/>
    </location>
</feature>
<keyword evidence="9" id="KW-1185">Reference proteome</keyword>
<feature type="domain" description="SRCR" evidence="7">
    <location>
        <begin position="179"/>
        <end position="308"/>
    </location>
</feature>
<evidence type="ECO:0000259" key="7">
    <source>
        <dbReference type="PROSITE" id="PS50287"/>
    </source>
</evidence>
<organism evidence="8 9">
    <name type="scientific">Chlamydomonas schloesseri</name>
    <dbReference type="NCBI Taxonomy" id="2026947"/>
    <lineage>
        <taxon>Eukaryota</taxon>
        <taxon>Viridiplantae</taxon>
        <taxon>Chlorophyta</taxon>
        <taxon>core chlorophytes</taxon>
        <taxon>Chlorophyceae</taxon>
        <taxon>CS clade</taxon>
        <taxon>Chlamydomonadales</taxon>
        <taxon>Chlamydomonadaceae</taxon>
        <taxon>Chlamydomonas</taxon>
    </lineage>
</organism>
<evidence type="ECO:0000256" key="6">
    <source>
        <dbReference type="SAM" id="SignalP"/>
    </source>
</evidence>
<protein>
    <recommendedName>
        <fullName evidence="7">SRCR domain-containing protein</fullName>
    </recommendedName>
</protein>
<evidence type="ECO:0000256" key="2">
    <source>
        <dbReference type="ARBA" id="ARBA00022737"/>
    </source>
</evidence>
<feature type="compositionally biased region" description="Gly residues" evidence="5">
    <location>
        <begin position="1905"/>
        <end position="1916"/>
    </location>
</feature>
<feature type="region of interest" description="Disordered" evidence="5">
    <location>
        <begin position="1505"/>
        <end position="1538"/>
    </location>
</feature>
<dbReference type="PANTHER" id="PTHR19331:SF465">
    <property type="entry name" value="EGG PEPTIDE SPERACT RECEPTOR"/>
    <property type="match status" value="1"/>
</dbReference>
<reference evidence="8" key="1">
    <citation type="journal article" date="2020" name="bioRxiv">
        <title>Comparative genomics of Chlamydomonas.</title>
        <authorList>
            <person name="Craig R.J."/>
            <person name="Hasan A.R."/>
            <person name="Ness R.W."/>
            <person name="Keightley P.D."/>
        </authorList>
    </citation>
    <scope>NUCLEOTIDE SEQUENCE</scope>
    <source>
        <strain evidence="8">CCAP 11/173</strain>
    </source>
</reference>
<gene>
    <name evidence="8" type="ORF">HYH02_004191</name>
</gene>
<keyword evidence="1 6" id="KW-0732">Signal</keyword>
<dbReference type="PROSITE" id="PS50287">
    <property type="entry name" value="SRCR_2"/>
    <property type="match status" value="9"/>
</dbReference>
<dbReference type="Pfam" id="PF00530">
    <property type="entry name" value="SRCR"/>
    <property type="match status" value="5"/>
</dbReference>
<dbReference type="SMART" id="SM00202">
    <property type="entry name" value="SR"/>
    <property type="match status" value="5"/>
</dbReference>
<dbReference type="OrthoDB" id="542318at2759"/>
<keyword evidence="2" id="KW-0677">Repeat</keyword>
<feature type="compositionally biased region" description="Pro residues" evidence="5">
    <location>
        <begin position="1410"/>
        <end position="1419"/>
    </location>
</feature>
<feature type="domain" description="SRCR" evidence="7">
    <location>
        <begin position="799"/>
        <end position="919"/>
    </location>
</feature>
<feature type="domain" description="SRCR" evidence="7">
    <location>
        <begin position="934"/>
        <end position="1060"/>
    </location>
</feature>
<feature type="domain" description="SRCR" evidence="7">
    <location>
        <begin position="1230"/>
        <end position="1366"/>
    </location>
</feature>
<accession>A0A836B9A0</accession>
<evidence type="ECO:0000256" key="3">
    <source>
        <dbReference type="ARBA" id="ARBA00023157"/>
    </source>
</evidence>
<keyword evidence="4" id="KW-0325">Glycoprotein</keyword>
<feature type="compositionally biased region" description="Pro residues" evidence="5">
    <location>
        <begin position="1377"/>
        <end position="1393"/>
    </location>
</feature>
<sequence>MKNSVCGAATVACLYMACLLMMHPIHAAQPLPPGTQFRIILGGPPADRYGDYRGRAEVNLPDGRRGSVCARGWDTQLSTGVCNRWNSYWKYGIPVNGSAFGPPAQISPVVLADISCSGGQRLAAFLDVPTVSANVSCTATVYDSAAAAAADGCGLDQAAGVNCFMYDYLTPPGSPPLPLRLVSSGNQTALDAAAQAGLVAAGRLEVQWGGVWGGVCSNAGSGTQAWWDDRYAQVVCRQLGYPADGHAYAVGTRNALLPGPPPADQPQFITFAQCNGSEPGLGVCRGYPINGSLAACSSPDYAVHVACYSQKLSGWLTDLRCPAGDEVNIKACLGTFYGNAAEAATAGCDNTTVAGVRCFAYDFLTPPGSPPLPLRLVSSGNQTALGAAARAGLVAAGRLEVQWGGVWGGVCSTSMSSFYNWWQDTHAQVICRQLGYVDGHAYKAGTLSPLLPGPVNQANYWITYAQCNGSEPGLGACRGLPINSSTVRCTADNAVHVACYSQKRLAASFGPGYIVMQTANSSAPQYGYRYGEIQGRPEVKLYSSNRIVGLCDWGWDATAASSWCRVSTSLSYAPTPYGMPYTGSYFGSSSPSATAWLADLRCPTGDETDLGACLGTFYNSSADAAAAGCTAATNAGVQCFASSFLTPPGSPPPPLRLVSSGNQTALDAAARAGLVAAGRLEVQWGGVWGGVCSNPKTWTLDWWRDQHAQVVCRQLGYADGHAFAAGVQNALLPDSSPTGQPQYITYLQCNGSEPNIGGCRGPPVNSSTAACGPEYAVHVACYSQKRLQGLLGGPVQGFGQFGNGSSPSDNYGTAQGRPEIRLRDGRMVATCDRGFDDTAATTACRFMTVGGSYGWPYGMSYTGSYFGSVPYATAWLADLRCPAGDESVLGYCLGTVYNSSAEAAAAGCTAATVAGVRCFSYDYLTPPGSPPPPLRLVSSGNQTALDAAARAGLVAAGRVEVQWGGVWGGVCSTSMSSFYNWWQDTHAQVICRQLGYVDGHAYKAGTLSPLLPGPVNQANYWITYAQCNGSEPGLGACRGLPINSSTVRCMADNAVHVACYSQKRLFKQFIEAANLTGATPARYQLGTNMINTRDPPYGYGFSEGQPLLVFPNGRQLSLCDRNWDDAAATAFCRAKYYSIQTRMYGQALPGSSFRPDLTRPGALLADLRCPAGDETDLVMCLGTLYGSGAAAAVDGCTADHVAGARCFKFDYIYPPGRAPPLPTRLVELNTSYSGGSGTAEQQPQLVMGRVEVQWAGMWGGACSSRNYSPNQAWWNNATARVACRAAGYWGGAAYQPRYPDQLLPPGVADAAQQRLLQPQWLRYAQCSGEEASFGACRGPPLNSTGNDGGDPNTACTGADAVFAICSLTPPVGVRVRPPSPPPPTPTPQAPSLPPAASAVGPDGGGSAVAMPPPPQPPLPSGEVLLNSTGGLFATSAAEDYPELVSDVPQALPNLYPAATLALLGPSLPLLLSPQQQVVAAATRYGSGRAAVFGAEKMVTRCCSGVNGSSSNSGSSNGSSSGSRNGSSTGSINGSSSDPAMDRLLVNVVRWAATAGGGRRNRSSSSGSGSGGLLCVSRPDFSAAAAYVVSQAPGMFGTGSNGSSGWLEVPLWAFARPLAAALLDTNDTGTGGTLALPPRPYNCSVYVIGTHDALYLQPYMQRRLVSYVAGGGGLVVAGPDLLPSALYGGADGNDSAGDAGAGSQRRRLQQQSGAGGMGTAGDGGGSGSASQPQIPLGSLEVNAVTGPLGIVLTGFVSDPGGNLTLASPSLAHNAELAAAQLVGYLQGRLPLSPPDLQLLLTTTTRTRAVLSGLSTGGGGSSGSGGGSTMDAVAMAFERFQSLTRQVDGLVAAAPAALLAISSGRSRVATHRRPPPRMVVVSGDVAEEMLSRQQHNSNSQPHQQHQAGGGGGGGRRAR</sequence>
<feature type="compositionally biased region" description="Low complexity" evidence="5">
    <location>
        <begin position="1505"/>
        <end position="1536"/>
    </location>
</feature>
<feature type="compositionally biased region" description="Gly residues" evidence="5">
    <location>
        <begin position="1712"/>
        <end position="1726"/>
    </location>
</feature>
<proteinExistence type="predicted"/>
<dbReference type="PANTHER" id="PTHR19331">
    <property type="entry name" value="SCAVENGER RECEPTOR DOMAIN-CONTAINING"/>
    <property type="match status" value="1"/>
</dbReference>
<feature type="region of interest" description="Disordered" evidence="5">
    <location>
        <begin position="1373"/>
        <end position="1421"/>
    </location>
</feature>
<dbReference type="InterPro" id="IPR036772">
    <property type="entry name" value="SRCR-like_dom_sf"/>
</dbReference>
<feature type="compositionally biased region" description="Low complexity" evidence="5">
    <location>
        <begin position="1891"/>
        <end position="1904"/>
    </location>
</feature>
<evidence type="ECO:0000256" key="5">
    <source>
        <dbReference type="SAM" id="MobiDB-lite"/>
    </source>
</evidence>
<feature type="region of interest" description="Disordered" evidence="5">
    <location>
        <begin position="1692"/>
        <end position="1733"/>
    </location>
</feature>
<feature type="compositionally biased region" description="Low complexity" evidence="5">
    <location>
        <begin position="1692"/>
        <end position="1702"/>
    </location>
</feature>
<dbReference type="SUPFAM" id="SSF56487">
    <property type="entry name" value="SRCR-like"/>
    <property type="match status" value="8"/>
</dbReference>
<feature type="domain" description="SRCR" evidence="7">
    <location>
        <begin position="1081"/>
        <end position="1207"/>
    </location>
</feature>
<comment type="caution">
    <text evidence="8">The sequence shown here is derived from an EMBL/GenBank/DDBJ whole genome shotgun (WGS) entry which is preliminary data.</text>
</comment>
<dbReference type="GO" id="GO:0016020">
    <property type="term" value="C:membrane"/>
    <property type="evidence" value="ECO:0007669"/>
    <property type="project" value="InterPro"/>
</dbReference>
<dbReference type="InterPro" id="IPR001190">
    <property type="entry name" value="SRCR"/>
</dbReference>
<evidence type="ECO:0000313" key="8">
    <source>
        <dbReference type="EMBL" id="KAG2451596.1"/>
    </source>
</evidence>
<evidence type="ECO:0000313" key="9">
    <source>
        <dbReference type="Proteomes" id="UP000613740"/>
    </source>
</evidence>
<feature type="chain" id="PRO_5032648182" description="SRCR domain-containing protein" evidence="6">
    <location>
        <begin position="28"/>
        <end position="1916"/>
    </location>
</feature>
<feature type="domain" description="SRCR" evidence="7">
    <location>
        <begin position="37"/>
        <end position="164"/>
    </location>
</feature>
<evidence type="ECO:0000256" key="4">
    <source>
        <dbReference type="ARBA" id="ARBA00023180"/>
    </source>
</evidence>
<name>A0A836B9A0_9CHLO</name>
<feature type="signal peptide" evidence="6">
    <location>
        <begin position="1"/>
        <end position="27"/>
    </location>
</feature>
<evidence type="ECO:0000256" key="1">
    <source>
        <dbReference type="ARBA" id="ARBA00022729"/>
    </source>
</evidence>
<dbReference type="Gene3D" id="3.10.250.10">
    <property type="entry name" value="SRCR-like domain"/>
    <property type="match status" value="9"/>
</dbReference>
<keyword evidence="3" id="KW-1015">Disulfide bond</keyword>
<feature type="domain" description="SRCR" evidence="7">
    <location>
        <begin position="655"/>
        <end position="782"/>
    </location>
</feature>